<dbReference type="GO" id="GO:0006313">
    <property type="term" value="P:DNA transposition"/>
    <property type="evidence" value="ECO:0007669"/>
    <property type="project" value="UniProtKB-UniRule"/>
</dbReference>
<dbReference type="InterPro" id="IPR001207">
    <property type="entry name" value="Transposase_mutator"/>
</dbReference>
<dbReference type="PANTHER" id="PTHR33217">
    <property type="entry name" value="TRANSPOSASE FOR INSERTION SEQUENCE ELEMENT IS1081"/>
    <property type="match status" value="1"/>
</dbReference>
<dbReference type="Proteomes" id="UP000243626">
    <property type="component" value="Chromosome"/>
</dbReference>
<keyword evidence="4 6" id="KW-0238">DNA-binding</keyword>
<comment type="similarity">
    <text evidence="2 6">Belongs to the transposase mutator family.</text>
</comment>
<dbReference type="PANTHER" id="PTHR33217:SF7">
    <property type="entry name" value="TRANSPOSASE FOR INSERTION SEQUENCE ELEMENT IS1081"/>
    <property type="match status" value="1"/>
</dbReference>
<name>A0AAF1BMJ2_9STAP</name>
<evidence type="ECO:0000256" key="6">
    <source>
        <dbReference type="RuleBase" id="RU365089"/>
    </source>
</evidence>
<evidence type="ECO:0000256" key="5">
    <source>
        <dbReference type="ARBA" id="ARBA00023172"/>
    </source>
</evidence>
<organism evidence="7 8">
    <name type="scientific">Nosocomiicoccus massiliensis</name>
    <dbReference type="NCBI Taxonomy" id="1232430"/>
    <lineage>
        <taxon>Bacteria</taxon>
        <taxon>Bacillati</taxon>
        <taxon>Bacillota</taxon>
        <taxon>Bacilli</taxon>
        <taxon>Bacillales</taxon>
        <taxon>Staphylococcaceae</taxon>
        <taxon>Nosocomiicoccus</taxon>
    </lineage>
</organism>
<evidence type="ECO:0000256" key="4">
    <source>
        <dbReference type="ARBA" id="ARBA00023125"/>
    </source>
</evidence>
<dbReference type="RefSeq" id="WP_317846569.1">
    <property type="nucleotide sequence ID" value="NZ_CP136964.1"/>
</dbReference>
<gene>
    <name evidence="7" type="ORF">CJ229_008410</name>
</gene>
<dbReference type="GO" id="GO:0003677">
    <property type="term" value="F:DNA binding"/>
    <property type="evidence" value="ECO:0007669"/>
    <property type="project" value="UniProtKB-UniRule"/>
</dbReference>
<evidence type="ECO:0000256" key="3">
    <source>
        <dbReference type="ARBA" id="ARBA00022578"/>
    </source>
</evidence>
<accession>A0AAF1BMJ2</accession>
<proteinExistence type="inferred from homology"/>
<dbReference type="GO" id="GO:0004803">
    <property type="term" value="F:transposase activity"/>
    <property type="evidence" value="ECO:0007669"/>
    <property type="project" value="UniProtKB-UniRule"/>
</dbReference>
<keyword evidence="8" id="KW-1185">Reference proteome</keyword>
<evidence type="ECO:0000256" key="1">
    <source>
        <dbReference type="ARBA" id="ARBA00002190"/>
    </source>
</evidence>
<dbReference type="EMBL" id="CP136964">
    <property type="protein sequence ID" value="WOS96094.1"/>
    <property type="molecule type" value="Genomic_DNA"/>
</dbReference>
<comment type="function">
    <text evidence="1 6">Required for the transposition of the insertion element.</text>
</comment>
<dbReference type="KEGG" id="nmy:CJ229_008410"/>
<reference evidence="8" key="1">
    <citation type="submission" date="2017-09" db="EMBL/GenBank/DDBJ databases">
        <title>Bacterial strain isolated from the female urinary microbiota.</title>
        <authorList>
            <person name="Thomas-White K."/>
            <person name="Kumar N."/>
            <person name="Forster S."/>
            <person name="Putonti C."/>
            <person name="Lawley T."/>
            <person name="Wolfe A.J."/>
        </authorList>
    </citation>
    <scope>NUCLEOTIDE SEQUENCE [LARGE SCALE GENOMIC DNA]</scope>
    <source>
        <strain evidence="8">UMB0959</strain>
    </source>
</reference>
<dbReference type="Pfam" id="PF00872">
    <property type="entry name" value="Transposase_mut"/>
    <property type="match status" value="1"/>
</dbReference>
<evidence type="ECO:0000313" key="8">
    <source>
        <dbReference type="Proteomes" id="UP000243626"/>
    </source>
</evidence>
<dbReference type="NCBIfam" id="NF033543">
    <property type="entry name" value="transpos_IS256"/>
    <property type="match status" value="1"/>
</dbReference>
<keyword evidence="3 6" id="KW-0815">Transposition</keyword>
<sequence length="394" mass="45242">MTQLNFTVDMKKILEDISGSNLNEMTKGLLTLVLNQVMQEERDEYMGIGSYERNSSRKDYRNGSYRRGFTTLVGKIELEVPRTRSGEFSPQVFEKWQRKDQALVLSLIEMVVSGVSTRKVTKIVEELVGESVSKSFVSNVMKRLNPEIQDFAERSLTHNIFKYVSVDAMYIKVRENHRIVSKAVYIALGIGVDGHREVLGFKVDDAESKNHWGHFLRDLKNRGLTQPELITSDSHQGLKQAIQEEFPGTPWQRCTVHFLRNITNVMPKKGSTVARQLLREIFHTTTPQHAREAKEKFLDFVSEDPRFNHAVEILESGFDDAIQCLMCPAARQKFLKSTNALERLNSELRRRERVVRVFPNIESAFRLIGALLLDANEAYKETNRKVSAFVEAKE</sequence>
<keyword evidence="6" id="KW-0814">Transposable element</keyword>
<dbReference type="AlphaFoldDB" id="A0AAF1BMJ2"/>
<evidence type="ECO:0000313" key="7">
    <source>
        <dbReference type="EMBL" id="WOS96094.1"/>
    </source>
</evidence>
<evidence type="ECO:0000256" key="2">
    <source>
        <dbReference type="ARBA" id="ARBA00010961"/>
    </source>
</evidence>
<protein>
    <recommendedName>
        <fullName evidence="6">Mutator family transposase</fullName>
    </recommendedName>
</protein>
<keyword evidence="5 6" id="KW-0233">DNA recombination</keyword>